<dbReference type="Proteomes" id="UP001152300">
    <property type="component" value="Unassembled WGS sequence"/>
</dbReference>
<dbReference type="OrthoDB" id="5343383at2759"/>
<reference evidence="1" key="1">
    <citation type="submission" date="2022-11" db="EMBL/GenBank/DDBJ databases">
        <title>Genome Resource of Sclerotinia nivalis Strain SnTB1, a Plant Pathogen Isolated from American Ginseng.</title>
        <authorList>
            <person name="Fan S."/>
        </authorList>
    </citation>
    <scope>NUCLEOTIDE SEQUENCE</scope>
    <source>
        <strain evidence="1">SnTB1</strain>
    </source>
</reference>
<organism evidence="1 2">
    <name type="scientific">Sclerotinia nivalis</name>
    <dbReference type="NCBI Taxonomy" id="352851"/>
    <lineage>
        <taxon>Eukaryota</taxon>
        <taxon>Fungi</taxon>
        <taxon>Dikarya</taxon>
        <taxon>Ascomycota</taxon>
        <taxon>Pezizomycotina</taxon>
        <taxon>Leotiomycetes</taxon>
        <taxon>Helotiales</taxon>
        <taxon>Sclerotiniaceae</taxon>
        <taxon>Sclerotinia</taxon>
    </lineage>
</organism>
<comment type="caution">
    <text evidence="1">The sequence shown here is derived from an EMBL/GenBank/DDBJ whole genome shotgun (WGS) entry which is preliminary data.</text>
</comment>
<evidence type="ECO:0000313" key="1">
    <source>
        <dbReference type="EMBL" id="KAJ8060076.1"/>
    </source>
</evidence>
<protein>
    <submittedName>
        <fullName evidence="1">Uncharacterized protein</fullName>
    </submittedName>
</protein>
<name>A0A9X0DE10_9HELO</name>
<dbReference type="AlphaFoldDB" id="A0A9X0DE10"/>
<accession>A0A9X0DE10</accession>
<proteinExistence type="predicted"/>
<gene>
    <name evidence="1" type="ORF">OCU04_011686</name>
</gene>
<sequence length="107" mass="12141">MTHGEPGSVLPHDVLLAAGDRDSSFIFLDIIENTIRVADGDESPDFMNPPGTPLEVPGDPFFYRNFWPRHAPTFLRMQLNKIKALDVIPIGNSLVWGEFIDFEEEWL</sequence>
<dbReference type="EMBL" id="JAPEIS010000014">
    <property type="protein sequence ID" value="KAJ8060076.1"/>
    <property type="molecule type" value="Genomic_DNA"/>
</dbReference>
<keyword evidence="2" id="KW-1185">Reference proteome</keyword>
<evidence type="ECO:0000313" key="2">
    <source>
        <dbReference type="Proteomes" id="UP001152300"/>
    </source>
</evidence>